<evidence type="ECO:0000256" key="4">
    <source>
        <dbReference type="ARBA" id="ARBA00039977"/>
    </source>
</evidence>
<dbReference type="InParanoid" id="A0A165HIQ2"/>
<name>A0A165HIQ2_EXIGL</name>
<dbReference type="InterPro" id="IPR012678">
    <property type="entry name" value="Ribosomal_uL23/eL15/eS24_sf"/>
</dbReference>
<keyword evidence="3" id="KW-0687">Ribonucleoprotein</keyword>
<reference evidence="5 6" key="1">
    <citation type="journal article" date="2016" name="Mol. Biol. Evol.">
        <title>Comparative Genomics of Early-Diverging Mushroom-Forming Fungi Provides Insights into the Origins of Lignocellulose Decay Capabilities.</title>
        <authorList>
            <person name="Nagy L.G."/>
            <person name="Riley R."/>
            <person name="Tritt A."/>
            <person name="Adam C."/>
            <person name="Daum C."/>
            <person name="Floudas D."/>
            <person name="Sun H."/>
            <person name="Yadav J.S."/>
            <person name="Pangilinan J."/>
            <person name="Larsson K.H."/>
            <person name="Matsuura K."/>
            <person name="Barry K."/>
            <person name="Labutti K."/>
            <person name="Kuo R."/>
            <person name="Ohm R.A."/>
            <person name="Bhattacharya S.S."/>
            <person name="Shirouzu T."/>
            <person name="Yoshinaga Y."/>
            <person name="Martin F.M."/>
            <person name="Grigoriev I.V."/>
            <person name="Hibbett D.S."/>
        </authorList>
    </citation>
    <scope>NUCLEOTIDE SEQUENCE [LARGE SCALE GENOMIC DNA]</scope>
    <source>
        <strain evidence="5 6">HHB12029</strain>
    </source>
</reference>
<dbReference type="Gene3D" id="3.30.70.330">
    <property type="match status" value="1"/>
</dbReference>
<dbReference type="InterPro" id="IPR013025">
    <property type="entry name" value="Ribosomal_uL23-like"/>
</dbReference>
<keyword evidence="2" id="KW-0689">Ribosomal protein</keyword>
<dbReference type="SUPFAM" id="SSF54189">
    <property type="entry name" value="Ribosomal proteins S24e, L23 and L15e"/>
    <property type="match status" value="1"/>
</dbReference>
<dbReference type="PANTHER" id="PTHR12059">
    <property type="entry name" value="RIBOSOMAL PROTEIN L23-RELATED"/>
    <property type="match status" value="1"/>
</dbReference>
<evidence type="ECO:0000313" key="6">
    <source>
        <dbReference type="Proteomes" id="UP000077266"/>
    </source>
</evidence>
<proteinExistence type="inferred from homology"/>
<accession>A0A165HIQ2</accession>
<dbReference type="FunCoup" id="A0A165HIQ2">
    <property type="interactions" value="127"/>
</dbReference>
<dbReference type="PANTHER" id="PTHR12059:SF5">
    <property type="entry name" value="LARGE RIBOSOMAL SUBUNIT PROTEIN UL23M"/>
    <property type="match status" value="1"/>
</dbReference>
<dbReference type="GO" id="GO:0005762">
    <property type="term" value="C:mitochondrial large ribosomal subunit"/>
    <property type="evidence" value="ECO:0007669"/>
    <property type="project" value="TreeGrafter"/>
</dbReference>
<dbReference type="GO" id="GO:0003735">
    <property type="term" value="F:structural constituent of ribosome"/>
    <property type="evidence" value="ECO:0007669"/>
    <property type="project" value="InterPro"/>
</dbReference>
<evidence type="ECO:0000256" key="3">
    <source>
        <dbReference type="ARBA" id="ARBA00023274"/>
    </source>
</evidence>
<sequence length="315" mass="36410">MAFAPTARRLALLPTVPRLALAPTAPRLARGRTHPNWTDPASIAKAAAKTASAPHKLKIKVATKNKRTLRPGEADVLPDGLMRGEAARLLRTRLHRADAAADKDDHTLLAELRAREYRVRGVVDGEIVGKRIYLPNFKCRMVMNSTPKGHAYNPFEATFRFPPSITKLDIRGYLHAVYGLDVTYIRTVIYDGWNSKRVDKKRQRRGLRVFPTYKRVTVGIKEPFYYPLMVEDMSKEEREAQVDAWEKQFHPRERREMYQTTMKRHLFGVGHHADVPGRREILERVQKRREERESAIQKKLEVIRYDRVQRETASP</sequence>
<dbReference type="STRING" id="1314781.A0A165HIQ2"/>
<gene>
    <name evidence="5" type="ORF">EXIGLDRAFT_84821</name>
</gene>
<evidence type="ECO:0000313" key="5">
    <source>
        <dbReference type="EMBL" id="KZV92030.1"/>
    </source>
</evidence>
<dbReference type="InterPro" id="IPR012677">
    <property type="entry name" value="Nucleotide-bd_a/b_plait_sf"/>
</dbReference>
<keyword evidence="6" id="KW-1185">Reference proteome</keyword>
<dbReference type="EMBL" id="KV426016">
    <property type="protein sequence ID" value="KZV92030.1"/>
    <property type="molecule type" value="Genomic_DNA"/>
</dbReference>
<dbReference type="Proteomes" id="UP000077266">
    <property type="component" value="Unassembled WGS sequence"/>
</dbReference>
<evidence type="ECO:0000256" key="1">
    <source>
        <dbReference type="ARBA" id="ARBA00006700"/>
    </source>
</evidence>
<dbReference type="AlphaFoldDB" id="A0A165HIQ2"/>
<dbReference type="GO" id="GO:0032543">
    <property type="term" value="P:mitochondrial translation"/>
    <property type="evidence" value="ECO:0007669"/>
    <property type="project" value="TreeGrafter"/>
</dbReference>
<comment type="similarity">
    <text evidence="1">Belongs to the universal ribosomal protein uL23 family.</text>
</comment>
<organism evidence="5 6">
    <name type="scientific">Exidia glandulosa HHB12029</name>
    <dbReference type="NCBI Taxonomy" id="1314781"/>
    <lineage>
        <taxon>Eukaryota</taxon>
        <taxon>Fungi</taxon>
        <taxon>Dikarya</taxon>
        <taxon>Basidiomycota</taxon>
        <taxon>Agaricomycotina</taxon>
        <taxon>Agaricomycetes</taxon>
        <taxon>Auriculariales</taxon>
        <taxon>Exidiaceae</taxon>
        <taxon>Exidia</taxon>
    </lineage>
</organism>
<dbReference type="OrthoDB" id="275582at2759"/>
<protein>
    <recommendedName>
        <fullName evidence="4">Large ribosomal subunit protein uL23m</fullName>
    </recommendedName>
</protein>
<evidence type="ECO:0000256" key="2">
    <source>
        <dbReference type="ARBA" id="ARBA00022980"/>
    </source>
</evidence>